<organism evidence="1 2">
    <name type="scientific">Candidatus Avipropionibacterium avicola</name>
    <dbReference type="NCBI Taxonomy" id="2840701"/>
    <lineage>
        <taxon>Bacteria</taxon>
        <taxon>Bacillati</taxon>
        <taxon>Actinomycetota</taxon>
        <taxon>Actinomycetes</taxon>
        <taxon>Propionibacteriales</taxon>
        <taxon>Propionibacteriaceae</taxon>
        <taxon>Propionibacteriaceae incertae sedis</taxon>
        <taxon>Candidatus Avipropionibacterium</taxon>
    </lineage>
</organism>
<dbReference type="AlphaFoldDB" id="A0A9D1GUH0"/>
<dbReference type="Proteomes" id="UP000886842">
    <property type="component" value="Unassembled WGS sequence"/>
</dbReference>
<dbReference type="Gene3D" id="3.20.20.80">
    <property type="entry name" value="Glycosidases"/>
    <property type="match status" value="1"/>
</dbReference>
<proteinExistence type="predicted"/>
<dbReference type="EMBL" id="DVLP01000008">
    <property type="protein sequence ID" value="HIT73991.1"/>
    <property type="molecule type" value="Genomic_DNA"/>
</dbReference>
<accession>A0A9D1GUH0</accession>
<name>A0A9D1GUH0_9ACTN</name>
<gene>
    <name evidence="1" type="ORF">IAA98_00215</name>
</gene>
<reference evidence="1" key="2">
    <citation type="journal article" date="2021" name="PeerJ">
        <title>Extensive microbial diversity within the chicken gut microbiome revealed by metagenomics and culture.</title>
        <authorList>
            <person name="Gilroy R."/>
            <person name="Ravi A."/>
            <person name="Getino M."/>
            <person name="Pursley I."/>
            <person name="Horton D.L."/>
            <person name="Alikhan N.F."/>
            <person name="Baker D."/>
            <person name="Gharbi K."/>
            <person name="Hall N."/>
            <person name="Watson M."/>
            <person name="Adriaenssens E.M."/>
            <person name="Foster-Nyarko E."/>
            <person name="Jarju S."/>
            <person name="Secka A."/>
            <person name="Antonio M."/>
            <person name="Oren A."/>
            <person name="Chaudhuri R.R."/>
            <person name="La Ragione R."/>
            <person name="Hildebrand F."/>
            <person name="Pallen M.J."/>
        </authorList>
    </citation>
    <scope>NUCLEOTIDE SEQUENCE</scope>
    <source>
        <strain evidence="1">ChiGjej1B1-24693</strain>
    </source>
</reference>
<evidence type="ECO:0000313" key="1">
    <source>
        <dbReference type="EMBL" id="HIT73991.1"/>
    </source>
</evidence>
<reference evidence="1" key="1">
    <citation type="submission" date="2020-10" db="EMBL/GenBank/DDBJ databases">
        <authorList>
            <person name="Gilroy R."/>
        </authorList>
    </citation>
    <scope>NUCLEOTIDE SEQUENCE</scope>
    <source>
        <strain evidence="1">ChiGjej1B1-24693</strain>
    </source>
</reference>
<sequence>MHTHLTPPQRLRHRGLTRLAQSLAAVITLMAAALVPLVPAHAAAQGVSGFFAAAQSTDAANRDQLEQMQAAGADTVITFGYTLATIDAAAAKTGRFADCTIDGKSCYDAVRSGITVRKVLAYAGNTAFTSEQRLCARDVFTSAGSTTYAVMGVPVNGSCTTATSFDIVMTAHSGVDKAASVTSQAGALGMKHYIGMPAPDMQADTAWLPDTSYLATLKDFTGRFAMATGSPSGLGGFYQHREMPLSDYPDWDGMYSLYSMQNAAIAAKSTTKVVMISPYIDARKASNQTVAKAKAAAAKLAGTRSGLSRLILAPQDGMGTGKGSAYGGDKWGWRVDPYQRTIVGDVTNAEAYFASSEAYFQAVKDGIGGDANVALWGNLEGMAPIIASGSNANPCSTGHSDTRGFTLDSRMIEQLREVAGITAKNVSYHWDYYLCTRNGGPALKDTIAGLG</sequence>
<protein>
    <submittedName>
        <fullName evidence="1">Uncharacterized protein</fullName>
    </submittedName>
</protein>
<evidence type="ECO:0000313" key="2">
    <source>
        <dbReference type="Proteomes" id="UP000886842"/>
    </source>
</evidence>
<comment type="caution">
    <text evidence="1">The sequence shown here is derived from an EMBL/GenBank/DDBJ whole genome shotgun (WGS) entry which is preliminary data.</text>
</comment>